<keyword evidence="8 10" id="KW-0472">Membrane</keyword>
<evidence type="ECO:0000256" key="10">
    <source>
        <dbReference type="SAM" id="Phobius"/>
    </source>
</evidence>
<protein>
    <recommendedName>
        <fullName evidence="11">SMP-LTD domain-containing protein</fullName>
    </recommendedName>
</protein>
<feature type="region of interest" description="Disordered" evidence="9">
    <location>
        <begin position="42"/>
        <end position="68"/>
    </location>
</feature>
<organism evidence="12 13">
    <name type="scientific">Protomyces lactucae-debilis</name>
    <dbReference type="NCBI Taxonomy" id="2754530"/>
    <lineage>
        <taxon>Eukaryota</taxon>
        <taxon>Fungi</taxon>
        <taxon>Dikarya</taxon>
        <taxon>Ascomycota</taxon>
        <taxon>Taphrinomycotina</taxon>
        <taxon>Taphrinomycetes</taxon>
        <taxon>Taphrinales</taxon>
        <taxon>Protomycetaceae</taxon>
        <taxon>Protomyces</taxon>
    </lineage>
</organism>
<evidence type="ECO:0000259" key="11">
    <source>
        <dbReference type="PROSITE" id="PS51847"/>
    </source>
</evidence>
<dbReference type="InterPro" id="IPR027537">
    <property type="entry name" value="Mmm1"/>
</dbReference>
<dbReference type="InterPro" id="IPR019411">
    <property type="entry name" value="MMM1_dom"/>
</dbReference>
<dbReference type="RefSeq" id="XP_040724872.1">
    <property type="nucleotide sequence ID" value="XM_040867407.1"/>
</dbReference>
<dbReference type="HAMAP" id="MF_03103">
    <property type="entry name" value="Mmm1"/>
    <property type="match status" value="1"/>
</dbReference>
<feature type="non-terminal residue" evidence="12">
    <location>
        <position position="1"/>
    </location>
</feature>
<comment type="caution">
    <text evidence="12">The sequence shown here is derived from an EMBL/GenBank/DDBJ whole genome shotgun (WGS) entry which is preliminary data.</text>
</comment>
<dbReference type="AlphaFoldDB" id="A0A1Y2FDV4"/>
<dbReference type="GO" id="GO:0005789">
    <property type="term" value="C:endoplasmic reticulum membrane"/>
    <property type="evidence" value="ECO:0007669"/>
    <property type="project" value="UniProtKB-SubCell"/>
</dbReference>
<evidence type="ECO:0000256" key="6">
    <source>
        <dbReference type="ARBA" id="ARBA00023055"/>
    </source>
</evidence>
<dbReference type="Proteomes" id="UP000193685">
    <property type="component" value="Unassembled WGS sequence"/>
</dbReference>
<dbReference type="PANTHER" id="PTHR13466">
    <property type="entry name" value="TEX2 PROTEIN-RELATED"/>
    <property type="match status" value="1"/>
</dbReference>
<dbReference type="OrthoDB" id="5599157at2759"/>
<name>A0A1Y2FDV4_PROLT</name>
<dbReference type="CDD" id="cd21671">
    <property type="entry name" value="SMP_Mmm1"/>
    <property type="match status" value="1"/>
</dbReference>
<dbReference type="GO" id="GO:0032865">
    <property type="term" value="C:ERMES complex"/>
    <property type="evidence" value="ECO:0007669"/>
    <property type="project" value="InterPro"/>
</dbReference>
<evidence type="ECO:0000256" key="7">
    <source>
        <dbReference type="ARBA" id="ARBA00023121"/>
    </source>
</evidence>
<dbReference type="GO" id="GO:0015914">
    <property type="term" value="P:phospholipid transport"/>
    <property type="evidence" value="ECO:0007669"/>
    <property type="project" value="TreeGrafter"/>
</dbReference>
<keyword evidence="4" id="KW-0256">Endoplasmic reticulum</keyword>
<dbReference type="InterPro" id="IPR031468">
    <property type="entry name" value="SMP_LBD"/>
</dbReference>
<dbReference type="GeneID" id="63784006"/>
<keyword evidence="7" id="KW-0446">Lipid-binding</keyword>
<evidence type="ECO:0000256" key="2">
    <source>
        <dbReference type="ARBA" id="ARBA00022448"/>
    </source>
</evidence>
<dbReference type="PROSITE" id="PS51847">
    <property type="entry name" value="SMP"/>
    <property type="match status" value="1"/>
</dbReference>
<evidence type="ECO:0000256" key="8">
    <source>
        <dbReference type="ARBA" id="ARBA00023136"/>
    </source>
</evidence>
<proteinExistence type="inferred from homology"/>
<keyword evidence="6" id="KW-0445">Lipid transport</keyword>
<keyword evidence="13" id="KW-1185">Reference proteome</keyword>
<dbReference type="GO" id="GO:0007005">
    <property type="term" value="P:mitochondrion organization"/>
    <property type="evidence" value="ECO:0007669"/>
    <property type="project" value="InterPro"/>
</dbReference>
<dbReference type="PANTHER" id="PTHR13466:SF0">
    <property type="entry name" value="SMP-LTD DOMAIN-CONTAINING PROTEIN"/>
    <property type="match status" value="1"/>
</dbReference>
<dbReference type="GO" id="GO:1990456">
    <property type="term" value="P:mitochondrion-endoplasmic reticulum membrane tethering"/>
    <property type="evidence" value="ECO:0007669"/>
    <property type="project" value="TreeGrafter"/>
</dbReference>
<reference evidence="12 13" key="1">
    <citation type="submission" date="2016-07" db="EMBL/GenBank/DDBJ databases">
        <title>Pervasive Adenine N6-methylation of Active Genes in Fungi.</title>
        <authorList>
            <consortium name="DOE Joint Genome Institute"/>
            <person name="Mondo S.J."/>
            <person name="Dannebaum R.O."/>
            <person name="Kuo R.C."/>
            <person name="Labutti K."/>
            <person name="Haridas S."/>
            <person name="Kuo A."/>
            <person name="Salamov A."/>
            <person name="Ahrendt S.R."/>
            <person name="Lipzen A."/>
            <person name="Sullivan W."/>
            <person name="Andreopoulos W.B."/>
            <person name="Clum A."/>
            <person name="Lindquist E."/>
            <person name="Daum C."/>
            <person name="Ramamoorthy G.K."/>
            <person name="Gryganskyi A."/>
            <person name="Culley D."/>
            <person name="Magnuson J.K."/>
            <person name="James T.Y."/>
            <person name="O'Malley M.A."/>
            <person name="Stajich J.E."/>
            <person name="Spatafora J.W."/>
            <person name="Visel A."/>
            <person name="Grigoriev I.V."/>
        </authorList>
    </citation>
    <scope>NUCLEOTIDE SEQUENCE [LARGE SCALE GENOMIC DNA]</scope>
    <source>
        <strain evidence="12 13">12-1054</strain>
    </source>
</reference>
<evidence type="ECO:0000256" key="5">
    <source>
        <dbReference type="ARBA" id="ARBA00022989"/>
    </source>
</evidence>
<dbReference type="STRING" id="56484.A0A1Y2FDV4"/>
<evidence type="ECO:0000256" key="3">
    <source>
        <dbReference type="ARBA" id="ARBA00022692"/>
    </source>
</evidence>
<keyword evidence="3 10" id="KW-0812">Transmembrane</keyword>
<sequence>VHASRWTFAQGLLVGQLTVILMIIFFLKFFIFAETVPSKSDAEQRMNQSSSKQRLKKKKSRVLRGPPPLSASQILAKTYYNTASHRAESLDWFNVLIAQAFAQFREDAQSKDAILVSLDAIVNGPRKPDFLGDIRITEINMGEDFPIFSNCRIGLMDPDEETEDGQPVDSRLHATMDVDLSDTITLAVETSLLLNFPSPNFVVLPVALGVTISRFSGTLHIALIPPADNKTSTTLTFQLEEDFGLELQIRSLIGSRSRLQDIPKIAQLVESRLRQWLCDRVVEPRYQRVDVPSFWPSKARTND</sequence>
<gene>
    <name evidence="12" type="ORF">BCR37DRAFT_341755</name>
</gene>
<evidence type="ECO:0000313" key="12">
    <source>
        <dbReference type="EMBL" id="ORY81496.1"/>
    </source>
</evidence>
<feature type="domain" description="SMP-LTD" evidence="11">
    <location>
        <begin position="86"/>
        <end position="292"/>
    </location>
</feature>
<accession>A0A1Y2FDV4</accession>
<dbReference type="EMBL" id="MCFI01000011">
    <property type="protein sequence ID" value="ORY81496.1"/>
    <property type="molecule type" value="Genomic_DNA"/>
</dbReference>
<feature type="transmembrane region" description="Helical" evidence="10">
    <location>
        <begin position="12"/>
        <end position="33"/>
    </location>
</feature>
<comment type="subcellular location">
    <subcellularLocation>
        <location evidence="1">Endoplasmic reticulum membrane</location>
    </subcellularLocation>
</comment>
<feature type="compositionally biased region" description="Basic residues" evidence="9">
    <location>
        <begin position="53"/>
        <end position="62"/>
    </location>
</feature>
<feature type="non-terminal residue" evidence="12">
    <location>
        <position position="303"/>
    </location>
</feature>
<dbReference type="Pfam" id="PF10296">
    <property type="entry name" value="MMM1"/>
    <property type="match status" value="1"/>
</dbReference>
<evidence type="ECO:0000256" key="4">
    <source>
        <dbReference type="ARBA" id="ARBA00022824"/>
    </source>
</evidence>
<evidence type="ECO:0000313" key="13">
    <source>
        <dbReference type="Proteomes" id="UP000193685"/>
    </source>
</evidence>
<dbReference type="OMA" id="WSFTQGL"/>
<evidence type="ECO:0000256" key="9">
    <source>
        <dbReference type="SAM" id="MobiDB-lite"/>
    </source>
</evidence>
<dbReference type="GO" id="GO:0008289">
    <property type="term" value="F:lipid binding"/>
    <property type="evidence" value="ECO:0007669"/>
    <property type="project" value="UniProtKB-KW"/>
</dbReference>
<keyword evidence="5 10" id="KW-1133">Transmembrane helix</keyword>
<keyword evidence="2" id="KW-0813">Transport</keyword>
<evidence type="ECO:0000256" key="1">
    <source>
        <dbReference type="ARBA" id="ARBA00004586"/>
    </source>
</evidence>